<protein>
    <submittedName>
        <fullName evidence="1">Uncharacterized protein</fullName>
    </submittedName>
</protein>
<accession>A0A0J8B4M2</accession>
<evidence type="ECO:0000313" key="1">
    <source>
        <dbReference type="EMBL" id="KMS95931.1"/>
    </source>
</evidence>
<sequence>MGMFPCGAPKDHSPWGIVHVTSSVDSNEDTFPF</sequence>
<dbReference type="AlphaFoldDB" id="A0A0J8B4M2"/>
<organism evidence="1 2">
    <name type="scientific">Beta vulgaris subsp. vulgaris</name>
    <name type="common">Beet</name>
    <dbReference type="NCBI Taxonomy" id="3555"/>
    <lineage>
        <taxon>Eukaryota</taxon>
        <taxon>Viridiplantae</taxon>
        <taxon>Streptophyta</taxon>
        <taxon>Embryophyta</taxon>
        <taxon>Tracheophyta</taxon>
        <taxon>Spermatophyta</taxon>
        <taxon>Magnoliopsida</taxon>
        <taxon>eudicotyledons</taxon>
        <taxon>Gunneridae</taxon>
        <taxon>Pentapetalae</taxon>
        <taxon>Caryophyllales</taxon>
        <taxon>Chenopodiaceae</taxon>
        <taxon>Betoideae</taxon>
        <taxon>Beta</taxon>
    </lineage>
</organism>
<evidence type="ECO:0000313" key="2">
    <source>
        <dbReference type="Proteomes" id="UP000035740"/>
    </source>
</evidence>
<dbReference type="EMBL" id="KQ090422">
    <property type="protein sequence ID" value="KMS95931.1"/>
    <property type="molecule type" value="Genomic_DNA"/>
</dbReference>
<dbReference type="Proteomes" id="UP000035740">
    <property type="component" value="Unassembled WGS sequence"/>
</dbReference>
<dbReference type="Gramene" id="KMS95931">
    <property type="protein sequence ID" value="KMS95931"/>
    <property type="gene ID" value="BVRB_003670"/>
</dbReference>
<proteinExistence type="predicted"/>
<name>A0A0J8B4M2_BETVV</name>
<gene>
    <name evidence="1" type="ORF">BVRB_003670</name>
</gene>
<keyword evidence="2" id="KW-1185">Reference proteome</keyword>
<reference evidence="1 2" key="1">
    <citation type="journal article" date="2014" name="Nature">
        <title>The genome of the recently domesticated crop plant sugar beet (Beta vulgaris).</title>
        <authorList>
            <person name="Dohm J.C."/>
            <person name="Minoche A.E."/>
            <person name="Holtgrawe D."/>
            <person name="Capella-Gutierrez S."/>
            <person name="Zakrzewski F."/>
            <person name="Tafer H."/>
            <person name="Rupp O."/>
            <person name="Sorensen T.R."/>
            <person name="Stracke R."/>
            <person name="Reinhardt R."/>
            <person name="Goesmann A."/>
            <person name="Kraft T."/>
            <person name="Schulz B."/>
            <person name="Stadler P.F."/>
            <person name="Schmidt T."/>
            <person name="Gabaldon T."/>
            <person name="Lehrach H."/>
            <person name="Weisshaar B."/>
            <person name="Himmelbauer H."/>
        </authorList>
    </citation>
    <scope>NUCLEOTIDE SEQUENCE [LARGE SCALE GENOMIC DNA]</scope>
    <source>
        <tissue evidence="1">Taproot</tissue>
    </source>
</reference>